<sequence>MDQRANSQLPKAALSLLTPTSQQTSKREKRYSSDTGYCSSGRPSTETLSNRSGLFTRKPSTASNADAAGAASPKSSTQNLGEVLKTLLMPSDSFLKRTFARLLTKYNNDVYESVRNLIKDRIRVDISSRENELSDRYPDGNLFNCFDEHRILSMISCLAEVSNDDFFLIAENFGNEMASLLYFEGSRYLKAIGHTLEDFINSINGLLTSVNNFNQRHDLFCGRLLAPSSPGDLHLPVNNKHCSIMCFPAPVSSKAETYVSLNNRFSNNLRKKERNLSFPTKSCANAVNEKQLIVHFNAATAIMGLFVPGLLKKLSKLLFEIDIDICCESVTASYILSLAQSHIDLMRDATPENKLVFGRLTGYSNSSVVSSRDIRSTRTSPDYKFPQDTAPRLSLPLLSCPDEQKVVLPTLRQKEARKVSGRLRSCSGVLPPTDASPINEDNRNETQNFLMETPKLSLRENRKRRFAACAGGDGYCKDNLLVFYARLVTKNDFENNTDTKARICKHREIKQSVDKVKKENKTQKKDPYERFIAAGRRCNFKGLRRANSSKECNGVEITTQGTEVALKQKISCGAWQLQSMETRTSTLSSKTYPPSGSEDNANHNLEDRPEQIDENMDEAKQRSMTYLSINGEKGGKDVNIKIKVANPHEAKTLSSVLPAREPTKTSHTKLKDEVNSIQTDNCLLTKGVNGLKLDEERCNYVNDNRNRFKDSCLATPPHSACPWSSKSKTFFEEFSNLSMSLTPPLRRRFHSLSNSQEELPRQINETVRREMKREDGLSLTLKQTQSQRKQVDNFNQWHFSRVGIATFCKAFPFHFIMDREMCLLQVGIALLRVISADGQSEDVKTRKSARKNTPFSQHFKIVSPHCDSHSEVSFNWIQRMIREQFTLQISNSESQKMSSEWGDCGNTYLEGMELRGQMIHLHERDCILFMGSPNLSKLDELKGTGIFISDIPIHDATRDVILVGEQAKAQESLKRRMNKLKETLEENNNALEQERRLNVELLFSIFPADIAEDLWLGKQVQAKTLESVTMLFSDIVGFTSICSSCTPMQVITMLSKLYLLFDRQCGIYDVYKVETIGDAYCVAGGLHRTTKIHAHQIAWMALFMIKCANTVHTPKGSPIRMRIGVHSGSVVTGVVGTRMPRYCLFGSNVTLANQFESHSEAGRINISPTTHRLICGDPGYKLTPRPPEVLPAGFPNDLPRISYFLDDYNPKIDNTNIFLDETLLVSTTTTEDGLMETAL</sequence>
<dbReference type="Pfam" id="PF00211">
    <property type="entry name" value="Guanylate_cyc"/>
    <property type="match status" value="1"/>
</dbReference>
<dbReference type="PANTHER" id="PTHR45655">
    <property type="entry name" value="GUANYLATE CYCLASE SOLUBLE SUBUNIT BETA-2"/>
    <property type="match status" value="1"/>
</dbReference>
<evidence type="ECO:0000313" key="8">
    <source>
        <dbReference type="EMBL" id="CAK8683807.1"/>
    </source>
</evidence>
<evidence type="ECO:0000256" key="5">
    <source>
        <dbReference type="SAM" id="Coils"/>
    </source>
</evidence>
<evidence type="ECO:0000256" key="6">
    <source>
        <dbReference type="SAM" id="MobiDB-lite"/>
    </source>
</evidence>
<dbReference type="SMART" id="SM00044">
    <property type="entry name" value="CYCc"/>
    <property type="match status" value="1"/>
</dbReference>
<feature type="compositionally biased region" description="Polar residues" evidence="6">
    <location>
        <begin position="584"/>
        <end position="599"/>
    </location>
</feature>
<feature type="compositionally biased region" description="Polar residues" evidence="6">
    <location>
        <begin position="33"/>
        <end position="53"/>
    </location>
</feature>
<feature type="compositionally biased region" description="Low complexity" evidence="6">
    <location>
        <begin position="60"/>
        <end position="76"/>
    </location>
</feature>
<dbReference type="InterPro" id="IPR029787">
    <property type="entry name" value="Nucleotide_cyclase"/>
</dbReference>
<evidence type="ECO:0000313" key="9">
    <source>
        <dbReference type="Proteomes" id="UP001642483"/>
    </source>
</evidence>
<feature type="coiled-coil region" evidence="5">
    <location>
        <begin position="967"/>
        <end position="1001"/>
    </location>
</feature>
<keyword evidence="2" id="KW-0547">Nucleotide-binding</keyword>
<dbReference type="Proteomes" id="UP001642483">
    <property type="component" value="Unassembled WGS sequence"/>
</dbReference>
<evidence type="ECO:0000256" key="3">
    <source>
        <dbReference type="ARBA" id="ARBA00023239"/>
    </source>
</evidence>
<keyword evidence="4" id="KW-0141">cGMP biosynthesis</keyword>
<dbReference type="InterPro" id="IPR011645">
    <property type="entry name" value="HNOB_dom_associated"/>
</dbReference>
<comment type="caution">
    <text evidence="8">The sequence shown here is derived from an EMBL/GenBank/DDBJ whole genome shotgun (WGS) entry which is preliminary data.</text>
</comment>
<feature type="domain" description="Guanylate cyclase" evidence="7">
    <location>
        <begin position="1029"/>
        <end position="1156"/>
    </location>
</feature>
<dbReference type="Pfam" id="PF07701">
    <property type="entry name" value="HNOBA"/>
    <property type="match status" value="1"/>
</dbReference>
<reference evidence="8 9" key="1">
    <citation type="submission" date="2024-02" db="EMBL/GenBank/DDBJ databases">
        <authorList>
            <person name="Daric V."/>
            <person name="Darras S."/>
        </authorList>
    </citation>
    <scope>NUCLEOTIDE SEQUENCE [LARGE SCALE GENOMIC DNA]</scope>
</reference>
<gene>
    <name evidence="8" type="ORF">CVLEPA_LOCUS14833</name>
</gene>
<keyword evidence="9" id="KW-1185">Reference proteome</keyword>
<dbReference type="Gene3D" id="3.30.70.1230">
    <property type="entry name" value="Nucleotide cyclase"/>
    <property type="match status" value="1"/>
</dbReference>
<dbReference type="Gene3D" id="3.30.450.260">
    <property type="entry name" value="Haem NO binding associated domain"/>
    <property type="match status" value="1"/>
</dbReference>
<dbReference type="EMBL" id="CAWYQH010000097">
    <property type="protein sequence ID" value="CAK8683807.1"/>
    <property type="molecule type" value="Genomic_DNA"/>
</dbReference>
<proteinExistence type="predicted"/>
<keyword evidence="5" id="KW-0175">Coiled coil</keyword>
<feature type="region of interest" description="Disordered" evidence="6">
    <location>
        <begin position="584"/>
        <end position="609"/>
    </location>
</feature>
<feature type="compositionally biased region" description="Basic and acidic residues" evidence="6">
    <location>
        <begin position="600"/>
        <end position="609"/>
    </location>
</feature>
<protein>
    <recommendedName>
        <fullName evidence="1">guanylate cyclase</fullName>
        <ecNumber evidence="1">4.6.1.2</ecNumber>
    </recommendedName>
</protein>
<evidence type="ECO:0000256" key="1">
    <source>
        <dbReference type="ARBA" id="ARBA00012202"/>
    </source>
</evidence>
<dbReference type="CDD" id="cd07302">
    <property type="entry name" value="CHD"/>
    <property type="match status" value="1"/>
</dbReference>
<dbReference type="PROSITE" id="PS50125">
    <property type="entry name" value="GUANYLATE_CYCLASE_2"/>
    <property type="match status" value="1"/>
</dbReference>
<dbReference type="InterPro" id="IPR042463">
    <property type="entry name" value="HNOB_dom_associated_sf"/>
</dbReference>
<dbReference type="PANTHER" id="PTHR45655:SF6">
    <property type="entry name" value="HEAD-SPECIFIC GUANYLATE CYCLASE"/>
    <property type="match status" value="1"/>
</dbReference>
<evidence type="ECO:0000259" key="7">
    <source>
        <dbReference type="PROSITE" id="PS50125"/>
    </source>
</evidence>
<dbReference type="InterPro" id="IPR001054">
    <property type="entry name" value="A/G_cyclase"/>
</dbReference>
<feature type="region of interest" description="Disordered" evidence="6">
    <location>
        <begin position="1"/>
        <end position="76"/>
    </location>
</feature>
<evidence type="ECO:0000256" key="4">
    <source>
        <dbReference type="ARBA" id="ARBA00023293"/>
    </source>
</evidence>
<accession>A0ABP0FW62</accession>
<organism evidence="8 9">
    <name type="scientific">Clavelina lepadiformis</name>
    <name type="common">Light-bulb sea squirt</name>
    <name type="synonym">Ascidia lepadiformis</name>
    <dbReference type="NCBI Taxonomy" id="159417"/>
    <lineage>
        <taxon>Eukaryota</taxon>
        <taxon>Metazoa</taxon>
        <taxon>Chordata</taxon>
        <taxon>Tunicata</taxon>
        <taxon>Ascidiacea</taxon>
        <taxon>Aplousobranchia</taxon>
        <taxon>Clavelinidae</taxon>
        <taxon>Clavelina</taxon>
    </lineage>
</organism>
<dbReference type="EC" id="4.6.1.2" evidence="1"/>
<name>A0ABP0FW62_CLALP</name>
<evidence type="ECO:0000256" key="2">
    <source>
        <dbReference type="ARBA" id="ARBA00022741"/>
    </source>
</evidence>
<dbReference type="Gene3D" id="6.10.250.780">
    <property type="match status" value="1"/>
</dbReference>
<dbReference type="SUPFAM" id="SSF55073">
    <property type="entry name" value="Nucleotide cyclase"/>
    <property type="match status" value="1"/>
</dbReference>
<keyword evidence="3" id="KW-0456">Lyase</keyword>